<organism evidence="1 2">
    <name type="scientific">Bacillus mesophilus</name>
    <dbReference type="NCBI Taxonomy" id="1808955"/>
    <lineage>
        <taxon>Bacteria</taxon>
        <taxon>Bacillati</taxon>
        <taxon>Bacillota</taxon>
        <taxon>Bacilli</taxon>
        <taxon>Bacillales</taxon>
        <taxon>Bacillaceae</taxon>
        <taxon>Bacillus</taxon>
    </lineage>
</organism>
<dbReference type="RefSeq" id="WP_163180817.1">
    <property type="nucleotide sequence ID" value="NZ_JAAIWM010000006.1"/>
</dbReference>
<sequence length="99" mass="11754">MNQTCRIYIQYQIKSTYIKEYENMMKKVIDYLPSLGANQIDWYNCEQDTYLESFSLPTVSHFVALKKLRNKRKHSIFGMLDQFIEGGIENIQIHAIKVQ</sequence>
<dbReference type="AlphaFoldDB" id="A0A6M0QCU1"/>
<proteinExistence type="predicted"/>
<evidence type="ECO:0000313" key="1">
    <source>
        <dbReference type="EMBL" id="NEY73350.1"/>
    </source>
</evidence>
<protein>
    <submittedName>
        <fullName evidence="1">Uncharacterized protein</fullName>
    </submittedName>
</protein>
<comment type="caution">
    <text evidence="1">The sequence shown here is derived from an EMBL/GenBank/DDBJ whole genome shotgun (WGS) entry which is preliminary data.</text>
</comment>
<evidence type="ECO:0000313" key="2">
    <source>
        <dbReference type="Proteomes" id="UP000481043"/>
    </source>
</evidence>
<accession>A0A6M0QCU1</accession>
<reference evidence="1 2" key="1">
    <citation type="submission" date="2020-02" db="EMBL/GenBank/DDBJ databases">
        <title>Bacillus aquiflavi sp. nov., isolated from yellow water of strong flavor Chinese baijiu in Yibin region of China.</title>
        <authorList>
            <person name="Xie J."/>
        </authorList>
    </citation>
    <scope>NUCLEOTIDE SEQUENCE [LARGE SCALE GENOMIC DNA]</scope>
    <source>
        <strain evidence="1 2">SA4</strain>
    </source>
</reference>
<dbReference type="Proteomes" id="UP000481043">
    <property type="component" value="Unassembled WGS sequence"/>
</dbReference>
<name>A0A6M0QCU1_9BACI</name>
<keyword evidence="2" id="KW-1185">Reference proteome</keyword>
<dbReference type="EMBL" id="JAAIWM010000006">
    <property type="protein sequence ID" value="NEY73350.1"/>
    <property type="molecule type" value="Genomic_DNA"/>
</dbReference>
<gene>
    <name evidence="1" type="ORF">G4D63_16570</name>
</gene>